<reference evidence="9 10" key="1">
    <citation type="journal article" date="2018" name="MBio">
        <title>Comparative Genomics Reveals the Core Gene Toolbox for the Fungus-Insect Symbiosis.</title>
        <authorList>
            <person name="Wang Y."/>
            <person name="Stata M."/>
            <person name="Wang W."/>
            <person name="Stajich J.E."/>
            <person name="White M.M."/>
            <person name="Moncalvo J.M."/>
        </authorList>
    </citation>
    <scope>NUCLEOTIDE SEQUENCE [LARGE SCALE GENOMIC DNA]</scope>
    <source>
        <strain evidence="9 10">SWE-8-4</strain>
    </source>
</reference>
<keyword evidence="4" id="KW-0679">Respiratory chain</keyword>
<comment type="caution">
    <text evidence="9">The sequence shown here is derived from an EMBL/GenBank/DDBJ whole genome shotgun (WGS) entry which is preliminary data.</text>
</comment>
<dbReference type="PANTHER" id="PTHR12653:SF0">
    <property type="entry name" value="NADH DEHYDROGENASE [UBIQUINONE] 1 ALPHA SUBCOMPLEX SUBUNIT 5"/>
    <property type="match status" value="1"/>
</dbReference>
<dbReference type="InterPro" id="IPR006806">
    <property type="entry name" value="NDUFA5"/>
</dbReference>
<keyword evidence="5" id="KW-0999">Mitochondrion inner membrane</keyword>
<evidence type="ECO:0000256" key="6">
    <source>
        <dbReference type="ARBA" id="ARBA00022982"/>
    </source>
</evidence>
<keyword evidence="3" id="KW-0813">Transport</keyword>
<keyword evidence="10" id="KW-1185">Reference proteome</keyword>
<evidence type="ECO:0008006" key="11">
    <source>
        <dbReference type="Google" id="ProtNLM"/>
    </source>
</evidence>
<evidence type="ECO:0000256" key="2">
    <source>
        <dbReference type="ARBA" id="ARBA00010261"/>
    </source>
</evidence>
<evidence type="ECO:0000313" key="10">
    <source>
        <dbReference type="Proteomes" id="UP000245383"/>
    </source>
</evidence>
<organism evidence="9 10">
    <name type="scientific">Smittium simulii</name>
    <dbReference type="NCBI Taxonomy" id="133385"/>
    <lineage>
        <taxon>Eukaryota</taxon>
        <taxon>Fungi</taxon>
        <taxon>Fungi incertae sedis</taxon>
        <taxon>Zoopagomycota</taxon>
        <taxon>Kickxellomycotina</taxon>
        <taxon>Harpellomycetes</taxon>
        <taxon>Harpellales</taxon>
        <taxon>Legeriomycetaceae</taxon>
        <taxon>Smittium</taxon>
    </lineage>
</organism>
<evidence type="ECO:0000256" key="5">
    <source>
        <dbReference type="ARBA" id="ARBA00022792"/>
    </source>
</evidence>
<dbReference type="AlphaFoldDB" id="A0A2T9YYM2"/>
<dbReference type="Pfam" id="PF04716">
    <property type="entry name" value="ETC_C1_NDUFA5"/>
    <property type="match status" value="1"/>
</dbReference>
<comment type="similarity">
    <text evidence="2">Belongs to the complex I NDUFA5 subunit family.</text>
</comment>
<comment type="subcellular location">
    <subcellularLocation>
        <location evidence="1">Mitochondrion inner membrane</location>
        <topology evidence="1">Peripheral membrane protein</topology>
        <orientation evidence="1">Matrix side</orientation>
    </subcellularLocation>
</comment>
<keyword evidence="6" id="KW-0249">Electron transport</keyword>
<evidence type="ECO:0000256" key="8">
    <source>
        <dbReference type="ARBA" id="ARBA00023136"/>
    </source>
</evidence>
<keyword evidence="7" id="KW-0496">Mitochondrion</keyword>
<evidence type="ECO:0000256" key="4">
    <source>
        <dbReference type="ARBA" id="ARBA00022660"/>
    </source>
</evidence>
<sequence length="130" mass="14870">MLFSRTLFQAASKKTTGLFGVPVNPNARSELISIYKQTLAELKQKIPTYAVYRQATESITLQRLAVAESNEDVNKIESLLNTENIEELVMVAEDELKLVDFMAECKPWEPLEEPPVKGQWDYFKKAPEFE</sequence>
<dbReference type="GO" id="GO:0005743">
    <property type="term" value="C:mitochondrial inner membrane"/>
    <property type="evidence" value="ECO:0007669"/>
    <property type="project" value="UniProtKB-SubCell"/>
</dbReference>
<dbReference type="PANTHER" id="PTHR12653">
    <property type="entry name" value="NADH-UBIQUINONE OXIDOREDUCTASE 13 KD-B SUBUNIT"/>
    <property type="match status" value="1"/>
</dbReference>
<protein>
    <recommendedName>
        <fullName evidence="11">NADH dehydrogenase [ubiquinone] 1 alpha subcomplex subunit 5</fullName>
    </recommendedName>
</protein>
<gene>
    <name evidence="9" type="ORF">BB561_000546</name>
</gene>
<keyword evidence="8" id="KW-0472">Membrane</keyword>
<dbReference type="STRING" id="133385.A0A2T9YYM2"/>
<evidence type="ECO:0000313" key="9">
    <source>
        <dbReference type="EMBL" id="PVU97441.1"/>
    </source>
</evidence>
<evidence type="ECO:0000256" key="1">
    <source>
        <dbReference type="ARBA" id="ARBA00004443"/>
    </source>
</evidence>
<dbReference type="Proteomes" id="UP000245383">
    <property type="component" value="Unassembled WGS sequence"/>
</dbReference>
<evidence type="ECO:0000256" key="3">
    <source>
        <dbReference type="ARBA" id="ARBA00022448"/>
    </source>
</evidence>
<dbReference type="GO" id="GO:0022904">
    <property type="term" value="P:respiratory electron transport chain"/>
    <property type="evidence" value="ECO:0007669"/>
    <property type="project" value="InterPro"/>
</dbReference>
<dbReference type="EMBL" id="MBFR01000012">
    <property type="protein sequence ID" value="PVU97441.1"/>
    <property type="molecule type" value="Genomic_DNA"/>
</dbReference>
<name>A0A2T9YYM2_9FUNG</name>
<dbReference type="OrthoDB" id="286811at2759"/>
<evidence type="ECO:0000256" key="7">
    <source>
        <dbReference type="ARBA" id="ARBA00023128"/>
    </source>
</evidence>
<accession>A0A2T9YYM2</accession>
<proteinExistence type="inferred from homology"/>